<keyword evidence="3" id="KW-1185">Reference proteome</keyword>
<comment type="caution">
    <text evidence="2">The sequence shown here is derived from an EMBL/GenBank/DDBJ whole genome shotgun (WGS) entry which is preliminary data.</text>
</comment>
<protein>
    <submittedName>
        <fullName evidence="2">Uncharacterized protein</fullName>
    </submittedName>
</protein>
<dbReference type="AlphaFoldDB" id="A0A2V0NSS7"/>
<name>A0A2V0NSS7_9CHLO</name>
<dbReference type="InParanoid" id="A0A2V0NSS7"/>
<accession>A0A2V0NSS7</accession>
<feature type="region of interest" description="Disordered" evidence="1">
    <location>
        <begin position="174"/>
        <end position="197"/>
    </location>
</feature>
<feature type="compositionally biased region" description="Low complexity" evidence="1">
    <location>
        <begin position="174"/>
        <end position="184"/>
    </location>
</feature>
<proteinExistence type="predicted"/>
<sequence>MKHTELTLNLPPVRVAPPDNGAAGPTFTLDELLSVFDAKLYCASPVRGSSSSPRRATAPGGAPFATFGGGFGGHFHSLPGTPEPAGGGSAPGGGAFGGGAFGGGAFGGGAFGGGDGDGGADGSPFEAAQRAGGEGVAAVVRALSPELRAAGGLSPRAPWMSNAMAEAWDAASSDASRSAASSPDRGPPGCGGFGARGAAAGWRGDRIGGSSIDLGALSRGARRGVAASEPGTIGRSALGAASAGGAPRELPALCGFSSGGGGYDGASTSGGGGHDASPLFGSSGGGAALGDDSDCLCVVEVAMAAAVEATTRPPRGGRGGKHRQKAKLNQSLQQLAGHADADAAQVYVDTCLGVYRKQHNADPAALELLTRHLAYLIGGVVRFRLGGLIPWHDLPVPAPHELADKSRTPTYKAWLCRLGVVTPEAFSDGGAE</sequence>
<reference evidence="2 3" key="1">
    <citation type="journal article" date="2018" name="Sci. Rep.">
        <title>Raphidocelis subcapitata (=Pseudokirchneriella subcapitata) provides an insight into genome evolution and environmental adaptations in the Sphaeropleales.</title>
        <authorList>
            <person name="Suzuki S."/>
            <person name="Yamaguchi H."/>
            <person name="Nakajima N."/>
            <person name="Kawachi M."/>
        </authorList>
    </citation>
    <scope>NUCLEOTIDE SEQUENCE [LARGE SCALE GENOMIC DNA]</scope>
    <source>
        <strain evidence="2 3">NIES-35</strain>
    </source>
</reference>
<evidence type="ECO:0000313" key="3">
    <source>
        <dbReference type="Proteomes" id="UP000247498"/>
    </source>
</evidence>
<dbReference type="OrthoDB" id="537188at2759"/>
<gene>
    <name evidence="2" type="ORF">Rsub_03029</name>
</gene>
<feature type="region of interest" description="Disordered" evidence="1">
    <location>
        <begin position="309"/>
        <end position="328"/>
    </location>
</feature>
<dbReference type="Proteomes" id="UP000247498">
    <property type="component" value="Unassembled WGS sequence"/>
</dbReference>
<evidence type="ECO:0000313" key="2">
    <source>
        <dbReference type="EMBL" id="GBF90728.1"/>
    </source>
</evidence>
<dbReference type="EMBL" id="BDRX01000019">
    <property type="protein sequence ID" value="GBF90728.1"/>
    <property type="molecule type" value="Genomic_DNA"/>
</dbReference>
<evidence type="ECO:0000256" key="1">
    <source>
        <dbReference type="SAM" id="MobiDB-lite"/>
    </source>
</evidence>
<organism evidence="2 3">
    <name type="scientific">Raphidocelis subcapitata</name>
    <dbReference type="NCBI Taxonomy" id="307507"/>
    <lineage>
        <taxon>Eukaryota</taxon>
        <taxon>Viridiplantae</taxon>
        <taxon>Chlorophyta</taxon>
        <taxon>core chlorophytes</taxon>
        <taxon>Chlorophyceae</taxon>
        <taxon>CS clade</taxon>
        <taxon>Sphaeropleales</taxon>
        <taxon>Selenastraceae</taxon>
        <taxon>Raphidocelis</taxon>
    </lineage>
</organism>